<reference evidence="2 4" key="1">
    <citation type="submission" date="2016-10" db="EMBL/GenBank/DDBJ databases">
        <authorList>
            <person name="Cai Z."/>
        </authorList>
    </citation>
    <scope>NUCLEOTIDE SEQUENCE [LARGE SCALE GENOMIC DNA]</scope>
    <source>
        <strain evidence="2 4">DSM 25227</strain>
    </source>
</reference>
<name>A0A2Y9C5Q4_9RHOB</name>
<dbReference type="RefSeq" id="WP_109563635.1">
    <property type="nucleotide sequence ID" value="NZ_QGDJ01000002.1"/>
</dbReference>
<dbReference type="AlphaFoldDB" id="A0A2Y9C5Q4"/>
<proteinExistence type="predicted"/>
<dbReference type="Proteomes" id="UP000251571">
    <property type="component" value="Unassembled WGS sequence"/>
</dbReference>
<organism evidence="2 4">
    <name type="scientific">Jannaschia seohaensis</name>
    <dbReference type="NCBI Taxonomy" id="475081"/>
    <lineage>
        <taxon>Bacteria</taxon>
        <taxon>Pseudomonadati</taxon>
        <taxon>Pseudomonadota</taxon>
        <taxon>Alphaproteobacteria</taxon>
        <taxon>Rhodobacterales</taxon>
        <taxon>Roseobacteraceae</taxon>
        <taxon>Jannaschia</taxon>
    </lineage>
</organism>
<evidence type="ECO:0000313" key="2">
    <source>
        <dbReference type="EMBL" id="SSA41723.1"/>
    </source>
</evidence>
<gene>
    <name evidence="1" type="ORF">BCF38_102564</name>
    <name evidence="2" type="ORF">SAMN05421539_102564</name>
</gene>
<dbReference type="GO" id="GO:0016740">
    <property type="term" value="F:transferase activity"/>
    <property type="evidence" value="ECO:0007669"/>
    <property type="project" value="UniProtKB-KW"/>
</dbReference>
<protein>
    <submittedName>
        <fullName evidence="1">Putative rhamnosyltransferase</fullName>
    </submittedName>
    <submittedName>
        <fullName evidence="2">Rhamnosyl transferase</fullName>
    </submittedName>
</protein>
<evidence type="ECO:0000313" key="1">
    <source>
        <dbReference type="EMBL" id="PWJ21313.1"/>
    </source>
</evidence>
<dbReference type="Pfam" id="PF11316">
    <property type="entry name" value="Rhamno_transf"/>
    <property type="match status" value="1"/>
</dbReference>
<sequence>MADFQILALVRFAYPGLGAFQTEHRSVTERAAHLWAPARMEARLRTLEHVCLGTLRRQTDMGFRTLIVTGDRLPEPWRGRLLALAGEVPGAEVVFHPPMNQRDAMGQIVSARLRAPGPPSIQFRQDDDDGVALDFVERLRSAVTDALPLWRRHGKMAVDFNQGYFLRLTPAGPLVEEVTRPHLGVAQALVLRPGARRTALHFPHHKLARLMPALTFPEPRMWLRGIDGTNDSHMPDALGRLRPASPAQAAALETRFGLDLPAIARSFAAG</sequence>
<dbReference type="EMBL" id="QGDJ01000002">
    <property type="protein sequence ID" value="PWJ21313.1"/>
    <property type="molecule type" value="Genomic_DNA"/>
</dbReference>
<dbReference type="InterPro" id="IPR021466">
    <property type="entry name" value="Put_rhamnosyl_transferase"/>
</dbReference>
<evidence type="ECO:0000313" key="3">
    <source>
        <dbReference type="Proteomes" id="UP000245839"/>
    </source>
</evidence>
<keyword evidence="2" id="KW-0808">Transferase</keyword>
<dbReference type="OrthoDB" id="9771846at2"/>
<reference evidence="1 3" key="2">
    <citation type="submission" date="2018-03" db="EMBL/GenBank/DDBJ databases">
        <title>Genomic Encyclopedia of Archaeal and Bacterial Type Strains, Phase II (KMG-II): from individual species to whole genera.</title>
        <authorList>
            <person name="Goeker M."/>
        </authorList>
    </citation>
    <scope>NUCLEOTIDE SEQUENCE [LARGE SCALE GENOMIC DNA]</scope>
    <source>
        <strain evidence="1 3">DSM 25227</strain>
    </source>
</reference>
<dbReference type="EMBL" id="UETC01000002">
    <property type="protein sequence ID" value="SSA41723.1"/>
    <property type="molecule type" value="Genomic_DNA"/>
</dbReference>
<keyword evidence="3" id="KW-1185">Reference proteome</keyword>
<dbReference type="Proteomes" id="UP000245839">
    <property type="component" value="Unassembled WGS sequence"/>
</dbReference>
<evidence type="ECO:0000313" key="4">
    <source>
        <dbReference type="Proteomes" id="UP000251571"/>
    </source>
</evidence>
<accession>A0A2Y9C5Q4</accession>